<comment type="caution">
    <text evidence="2">The sequence shown here is derived from an EMBL/GenBank/DDBJ whole genome shotgun (WGS) entry which is preliminary data.</text>
</comment>
<dbReference type="Proteomes" id="UP000648801">
    <property type="component" value="Unassembled WGS sequence"/>
</dbReference>
<gene>
    <name evidence="2" type="ORF">GCM10011507_34570</name>
</gene>
<dbReference type="EMBL" id="BMJB01000005">
    <property type="protein sequence ID" value="GGA80426.1"/>
    <property type="molecule type" value="Genomic_DNA"/>
</dbReference>
<dbReference type="PROSITE" id="PS50943">
    <property type="entry name" value="HTH_CROC1"/>
    <property type="match status" value="1"/>
</dbReference>
<organism evidence="2 3">
    <name type="scientific">Edaphobacter acidisoli</name>
    <dbReference type="NCBI Taxonomy" id="2040573"/>
    <lineage>
        <taxon>Bacteria</taxon>
        <taxon>Pseudomonadati</taxon>
        <taxon>Acidobacteriota</taxon>
        <taxon>Terriglobia</taxon>
        <taxon>Terriglobales</taxon>
        <taxon>Acidobacteriaceae</taxon>
        <taxon>Edaphobacter</taxon>
    </lineage>
</organism>
<reference evidence="2" key="2">
    <citation type="submission" date="2020-09" db="EMBL/GenBank/DDBJ databases">
        <authorList>
            <person name="Sun Q."/>
            <person name="Zhou Y."/>
        </authorList>
    </citation>
    <scope>NUCLEOTIDE SEQUENCE</scope>
    <source>
        <strain evidence="2">CGMCC 1.15447</strain>
    </source>
</reference>
<proteinExistence type="predicted"/>
<name>A0A916S253_9BACT</name>
<evidence type="ECO:0000313" key="3">
    <source>
        <dbReference type="Proteomes" id="UP000648801"/>
    </source>
</evidence>
<dbReference type="InterPro" id="IPR001387">
    <property type="entry name" value="Cro/C1-type_HTH"/>
</dbReference>
<evidence type="ECO:0000313" key="2">
    <source>
        <dbReference type="EMBL" id="GGA80426.1"/>
    </source>
</evidence>
<dbReference type="InterPro" id="IPR010982">
    <property type="entry name" value="Lambda_DNA-bd_dom_sf"/>
</dbReference>
<protein>
    <recommendedName>
        <fullName evidence="1">HTH cro/C1-type domain-containing protein</fullName>
    </recommendedName>
</protein>
<dbReference type="AlphaFoldDB" id="A0A916S253"/>
<sequence length="107" mass="12310">MLFQIAYLSNDIPMPKRVGADIERRFDTPRRMFGLAITRLRILRKESQFEVAAAVGCGEGYLRSIEQGKENLTFDLEYAIVDYLGMLPMSKFWAYAEDLAKKESLHS</sequence>
<dbReference type="GO" id="GO:0003677">
    <property type="term" value="F:DNA binding"/>
    <property type="evidence" value="ECO:0007669"/>
    <property type="project" value="InterPro"/>
</dbReference>
<feature type="domain" description="HTH cro/C1-type" evidence="1">
    <location>
        <begin position="37"/>
        <end position="92"/>
    </location>
</feature>
<dbReference type="CDD" id="cd00093">
    <property type="entry name" value="HTH_XRE"/>
    <property type="match status" value="1"/>
</dbReference>
<dbReference type="SUPFAM" id="SSF47413">
    <property type="entry name" value="lambda repressor-like DNA-binding domains"/>
    <property type="match status" value="1"/>
</dbReference>
<dbReference type="Gene3D" id="1.10.260.40">
    <property type="entry name" value="lambda repressor-like DNA-binding domains"/>
    <property type="match status" value="1"/>
</dbReference>
<keyword evidence="3" id="KW-1185">Reference proteome</keyword>
<accession>A0A916S253</accession>
<evidence type="ECO:0000259" key="1">
    <source>
        <dbReference type="PROSITE" id="PS50943"/>
    </source>
</evidence>
<reference evidence="2" key="1">
    <citation type="journal article" date="2014" name="Int. J. Syst. Evol. Microbiol.">
        <title>Complete genome sequence of Corynebacterium casei LMG S-19264T (=DSM 44701T), isolated from a smear-ripened cheese.</title>
        <authorList>
            <consortium name="US DOE Joint Genome Institute (JGI-PGF)"/>
            <person name="Walter F."/>
            <person name="Albersmeier A."/>
            <person name="Kalinowski J."/>
            <person name="Ruckert C."/>
        </authorList>
    </citation>
    <scope>NUCLEOTIDE SEQUENCE</scope>
    <source>
        <strain evidence="2">CGMCC 1.15447</strain>
    </source>
</reference>